<dbReference type="PANTHER" id="PTHR10366:SF814">
    <property type="entry name" value="NAD-DEPENDENT EPIMERASE_DEHYDRATASE DOMAIN-CONTAINING PROTEIN"/>
    <property type="match status" value="1"/>
</dbReference>
<dbReference type="Pfam" id="PF01370">
    <property type="entry name" value="Epimerase"/>
    <property type="match status" value="1"/>
</dbReference>
<gene>
    <name evidence="4" type="ORF">ABL_01222</name>
</gene>
<name>A0A100I7J0_ASPNG</name>
<dbReference type="Gene3D" id="3.90.1200.10">
    <property type="match status" value="1"/>
</dbReference>
<dbReference type="SUPFAM" id="SSF56112">
    <property type="entry name" value="Protein kinase-like (PK-like)"/>
    <property type="match status" value="1"/>
</dbReference>
<reference evidence="5" key="1">
    <citation type="journal article" date="2016" name="Genome Announc.">
        <title>Draft genome sequence of Aspergillus niger strain An76.</title>
        <authorList>
            <person name="Gong W."/>
            <person name="Cheng Z."/>
            <person name="Zhang H."/>
            <person name="Liu L."/>
            <person name="Gao P."/>
            <person name="Wang L."/>
        </authorList>
    </citation>
    <scope>NUCLEOTIDE SEQUENCE [LARGE SCALE GENOMIC DNA]</scope>
    <source>
        <strain evidence="5">An76</strain>
    </source>
</reference>
<dbReference type="Proteomes" id="UP000068243">
    <property type="component" value="Unassembled WGS sequence"/>
</dbReference>
<evidence type="ECO:0000259" key="3">
    <source>
        <dbReference type="Pfam" id="PF01370"/>
    </source>
</evidence>
<dbReference type="VEuPathDB" id="FungiDB:An03g00890"/>
<dbReference type="PANTHER" id="PTHR10366">
    <property type="entry name" value="NAD DEPENDENT EPIMERASE/DEHYDRATASE"/>
    <property type="match status" value="1"/>
</dbReference>
<dbReference type="GO" id="GO:0016616">
    <property type="term" value="F:oxidoreductase activity, acting on the CH-OH group of donors, NAD or NADP as acceptor"/>
    <property type="evidence" value="ECO:0007669"/>
    <property type="project" value="TreeGrafter"/>
</dbReference>
<dbReference type="AlphaFoldDB" id="A0A100I7J0"/>
<dbReference type="VEuPathDB" id="FungiDB:ASPNIDRAFT2_1219609"/>
<dbReference type="SUPFAM" id="SSF51735">
    <property type="entry name" value="NAD(P)-binding Rossmann-fold domains"/>
    <property type="match status" value="1"/>
</dbReference>
<dbReference type="InterPro" id="IPR011009">
    <property type="entry name" value="Kinase-like_dom_sf"/>
</dbReference>
<protein>
    <submittedName>
        <fullName evidence="4">NAD dependent epimerase/dehydratase</fullName>
    </submittedName>
</protein>
<dbReference type="InterPro" id="IPR001509">
    <property type="entry name" value="Epimerase_deHydtase"/>
</dbReference>
<evidence type="ECO:0000256" key="1">
    <source>
        <dbReference type="ARBA" id="ARBA00023002"/>
    </source>
</evidence>
<organism evidence="4 5">
    <name type="scientific">Aspergillus niger</name>
    <dbReference type="NCBI Taxonomy" id="5061"/>
    <lineage>
        <taxon>Eukaryota</taxon>
        <taxon>Fungi</taxon>
        <taxon>Dikarya</taxon>
        <taxon>Ascomycota</taxon>
        <taxon>Pezizomycotina</taxon>
        <taxon>Eurotiomycetes</taxon>
        <taxon>Eurotiomycetidae</taxon>
        <taxon>Eurotiales</taxon>
        <taxon>Aspergillaceae</taxon>
        <taxon>Aspergillus</taxon>
        <taxon>Aspergillus subgen. Circumdati</taxon>
    </lineage>
</organism>
<evidence type="ECO:0000313" key="4">
    <source>
        <dbReference type="EMBL" id="GAQ35590.1"/>
    </source>
</evidence>
<dbReference type="InterPro" id="IPR036291">
    <property type="entry name" value="NAD(P)-bd_dom_sf"/>
</dbReference>
<sequence length="528" mass="58895">MVSSTRGQRVFLTGANGFVASHILSLLLERGYAVTATVRSQAKADDVINAHPEWKGKVDFVIVSDFTSQKPFSTLFEETESPFDYVIHAASPFKFDFKDFQKDLIDPAVKGTTQILESAHQHGGNTLKRIVLLGSGVSVLDSFEDMCREGNPYTEKSWNPVTTQQAIDRNDPVLGYNVSKTQAERKAWDFMQANSPNFDLTVINPLIVTGPMIHPTPGEGSINESNYFAIASFIDGTHVKIEDVQLPYYHFVDVRDVARSHVDALTNPAAGGQRIVLVSGLITPQLVVNTIRKHFPQLRKKVPAGTPDKVLPKGIHPTGWDTRLSLDILSKGKGSQWGYIGLEESPVGPTVSANCRDAIYRRLRKISNSSPLILPSTTISELEFSLPNLFSQEYVQVLTHNDLSQTNILISKDNFEISGIVDWSLTKVLPFGMELDTLLLSTGYMDLSGWHSYTCRDRMIGYFWDEFWAHSRVFDDVRQHEIRTMAMQATKIGAVLRYAFQRNTDGSPSGELTTSNWALKTLKTLLCC</sequence>
<evidence type="ECO:0000313" key="5">
    <source>
        <dbReference type="Proteomes" id="UP000068243"/>
    </source>
</evidence>
<proteinExistence type="inferred from homology"/>
<dbReference type="Gene3D" id="3.40.50.720">
    <property type="entry name" value="NAD(P)-binding Rossmann-like Domain"/>
    <property type="match status" value="1"/>
</dbReference>
<accession>A0A100I7J0</accession>
<dbReference type="InterPro" id="IPR050425">
    <property type="entry name" value="NAD(P)_dehydrat-like"/>
</dbReference>
<dbReference type="VEuPathDB" id="FungiDB:M747DRAFT_281690"/>
<keyword evidence="1" id="KW-0560">Oxidoreductase</keyword>
<dbReference type="EMBL" id="BCMY01000002">
    <property type="protein sequence ID" value="GAQ35590.1"/>
    <property type="molecule type" value="Genomic_DNA"/>
</dbReference>
<dbReference type="VEuPathDB" id="FungiDB:ATCC64974_83120"/>
<dbReference type="OrthoDB" id="2735536at2759"/>
<comment type="similarity">
    <text evidence="2">Belongs to the NAD(P)-dependent epimerase/dehydratase family. Dihydroflavonol-4-reductase subfamily.</text>
</comment>
<evidence type="ECO:0000256" key="2">
    <source>
        <dbReference type="ARBA" id="ARBA00023445"/>
    </source>
</evidence>
<feature type="domain" description="NAD-dependent epimerase/dehydratase" evidence="3">
    <location>
        <begin position="10"/>
        <end position="273"/>
    </location>
</feature>
<dbReference type="OMA" id="TICPCIV"/>
<comment type="caution">
    <text evidence="4">The sequence shown here is derived from an EMBL/GenBank/DDBJ whole genome shotgun (WGS) entry which is preliminary data.</text>
</comment>